<evidence type="ECO:0008006" key="3">
    <source>
        <dbReference type="Google" id="ProtNLM"/>
    </source>
</evidence>
<comment type="caution">
    <text evidence="1">The sequence shown here is derived from an EMBL/GenBank/DDBJ whole genome shotgun (WGS) entry which is preliminary data.</text>
</comment>
<dbReference type="SUPFAM" id="SSF141694">
    <property type="entry name" value="AF2212/PG0164-like"/>
    <property type="match status" value="1"/>
</dbReference>
<evidence type="ECO:0000313" key="2">
    <source>
        <dbReference type="Proteomes" id="UP000030428"/>
    </source>
</evidence>
<dbReference type="InterPro" id="IPR008203">
    <property type="entry name" value="AF2212-like"/>
</dbReference>
<name>A0A4E0QMQ6_9GAMM</name>
<dbReference type="AlphaFoldDB" id="A0A4E0QMQ6"/>
<sequence>MNNPVTAMYENGILRPIAPLNLPEHVQVRITIQPFDKPKVLSVSSNPKPTMAELWSDLDKINEPDIELPTRKDRPNPILEMPDEFYRSLSEALIVIHKSILDEASLINLGLHRVRSPKFILDDTSFLCSEKSYLGLLKKLVYNDEQA</sequence>
<accession>A0A4E0QMQ6</accession>
<dbReference type="Gene3D" id="4.10.1150.10">
    <property type="entry name" value="AF2212/PG0164-like"/>
    <property type="match status" value="1"/>
</dbReference>
<dbReference type="Pfam" id="PF01954">
    <property type="entry name" value="AF2212-like"/>
    <property type="match status" value="1"/>
</dbReference>
<dbReference type="EMBL" id="JSZA02000090">
    <property type="protein sequence ID" value="TGO02679.1"/>
    <property type="molecule type" value="Genomic_DNA"/>
</dbReference>
<organism evidence="1 2">
    <name type="scientific">Candidatus Thiomargarita nelsonii</name>
    <dbReference type="NCBI Taxonomy" id="1003181"/>
    <lineage>
        <taxon>Bacteria</taxon>
        <taxon>Pseudomonadati</taxon>
        <taxon>Pseudomonadota</taxon>
        <taxon>Gammaproteobacteria</taxon>
        <taxon>Thiotrichales</taxon>
        <taxon>Thiotrichaceae</taxon>
        <taxon>Thiomargarita</taxon>
    </lineage>
</organism>
<gene>
    <name evidence="1" type="ORF">PN36_20685</name>
</gene>
<dbReference type="Proteomes" id="UP000030428">
    <property type="component" value="Unassembled WGS sequence"/>
</dbReference>
<evidence type="ECO:0000313" key="1">
    <source>
        <dbReference type="EMBL" id="TGO02679.1"/>
    </source>
</evidence>
<proteinExistence type="predicted"/>
<reference evidence="1 2" key="1">
    <citation type="journal article" date="2016" name="Front. Microbiol.">
        <title>Single-Cell (Meta-)Genomics of a Dimorphic Candidatus Thiomargarita nelsonii Reveals Genomic Plasticity.</title>
        <authorList>
            <person name="Flood B.E."/>
            <person name="Fliss P."/>
            <person name="Jones D.S."/>
            <person name="Dick G.J."/>
            <person name="Jain S."/>
            <person name="Kaster A.K."/>
            <person name="Winkel M."/>
            <person name="Mussmann M."/>
            <person name="Bailey J."/>
        </authorList>
    </citation>
    <scope>NUCLEOTIDE SEQUENCE [LARGE SCALE GENOMIC DNA]</scope>
    <source>
        <strain evidence="1">Hydrate Ridge</strain>
    </source>
</reference>
<keyword evidence="2" id="KW-1185">Reference proteome</keyword>
<protein>
    <recommendedName>
        <fullName evidence="3">DUF104 domain-containing protein</fullName>
    </recommendedName>
</protein>
<dbReference type="InterPro" id="IPR024069">
    <property type="entry name" value="AF2212-like_dom_sf"/>
</dbReference>